<feature type="signal peptide" evidence="5">
    <location>
        <begin position="1"/>
        <end position="16"/>
    </location>
</feature>
<dbReference type="PANTHER" id="PTHR11358">
    <property type="entry name" value="ARGINASE/AGMATINASE"/>
    <property type="match status" value="1"/>
</dbReference>
<evidence type="ECO:0000256" key="3">
    <source>
        <dbReference type="ARBA" id="ARBA00022801"/>
    </source>
</evidence>
<feature type="chain" id="PRO_5042045882" evidence="5">
    <location>
        <begin position="17"/>
        <end position="468"/>
    </location>
</feature>
<evidence type="ECO:0000256" key="2">
    <source>
        <dbReference type="ARBA" id="ARBA00022723"/>
    </source>
</evidence>
<dbReference type="AlphaFoldDB" id="A0AAD6XN30"/>
<dbReference type="Gene3D" id="3.40.800.10">
    <property type="entry name" value="Ureohydrolase domain"/>
    <property type="match status" value="1"/>
</dbReference>
<reference evidence="6" key="1">
    <citation type="submission" date="2023-03" db="EMBL/GenBank/DDBJ databases">
        <title>Massive genome expansion in bonnet fungi (Mycena s.s.) driven by repeated elements and novel gene families across ecological guilds.</title>
        <authorList>
            <consortium name="Lawrence Berkeley National Laboratory"/>
            <person name="Harder C.B."/>
            <person name="Miyauchi S."/>
            <person name="Viragh M."/>
            <person name="Kuo A."/>
            <person name="Thoen E."/>
            <person name="Andreopoulos B."/>
            <person name="Lu D."/>
            <person name="Skrede I."/>
            <person name="Drula E."/>
            <person name="Henrissat B."/>
            <person name="Morin E."/>
            <person name="Kohler A."/>
            <person name="Barry K."/>
            <person name="LaButti K."/>
            <person name="Morin E."/>
            <person name="Salamov A."/>
            <person name="Lipzen A."/>
            <person name="Mereny Z."/>
            <person name="Hegedus B."/>
            <person name="Baldrian P."/>
            <person name="Stursova M."/>
            <person name="Weitz H."/>
            <person name="Taylor A."/>
            <person name="Grigoriev I.V."/>
            <person name="Nagy L.G."/>
            <person name="Martin F."/>
            <person name="Kauserud H."/>
        </authorList>
    </citation>
    <scope>NUCLEOTIDE SEQUENCE</scope>
    <source>
        <strain evidence="6">CBHHK173m</strain>
    </source>
</reference>
<keyword evidence="5" id="KW-0732">Signal</keyword>
<evidence type="ECO:0000313" key="7">
    <source>
        <dbReference type="Proteomes" id="UP001222325"/>
    </source>
</evidence>
<dbReference type="PRINTS" id="PR00116">
    <property type="entry name" value="ARGINASE"/>
</dbReference>
<dbReference type="SUPFAM" id="SSF52768">
    <property type="entry name" value="Arginase/deacetylase"/>
    <property type="match status" value="1"/>
</dbReference>
<keyword evidence="2" id="KW-0479">Metal-binding</keyword>
<dbReference type="PANTHER" id="PTHR11358:SF26">
    <property type="entry name" value="GUANIDINO ACID HYDROLASE, MITOCHONDRIAL"/>
    <property type="match status" value="1"/>
</dbReference>
<organism evidence="6 7">
    <name type="scientific">Mycena belliarum</name>
    <dbReference type="NCBI Taxonomy" id="1033014"/>
    <lineage>
        <taxon>Eukaryota</taxon>
        <taxon>Fungi</taxon>
        <taxon>Dikarya</taxon>
        <taxon>Basidiomycota</taxon>
        <taxon>Agaricomycotina</taxon>
        <taxon>Agaricomycetes</taxon>
        <taxon>Agaricomycetidae</taxon>
        <taxon>Agaricales</taxon>
        <taxon>Marasmiineae</taxon>
        <taxon>Mycenaceae</taxon>
        <taxon>Mycena</taxon>
    </lineage>
</organism>
<sequence length="468" mass="50697">MLPILLCAILSPVIHAHTHREQQPLQPDLNRLVDVVDVSTEPWTSKYGAQIDLGYTGPLSFSHLPYTRCLDDGAALFDIGILGMPFDTATSYRPGARFGPFAIRSGSRRQSARGYTLTWGTSPYDLGAAFLDCGDIPLSATDNAKAIDQMEAAYSTLLARPVRGGVTSAYKSRTAAFAKDGKEHPRLITLGGDHTIVLPILRSLNKVYGPVSVIHFDAHLDTWAPPAGAQGQERITHGSFFSIAADEHLMTNTSIHAGIRCKMTGPQDIAHDDTVGFQVISTDDIDDYGIARVIEKIRQRIGDSPVYLSLDIDVVDPGLAPATGTPEAGGWTTREVKRILRGLAGLNFVGADIVEVAPAYDNADITGIAAADIVHDFMAMLQLDEPPLPHVTLGPDTGDSPRILFSVRCKLRYANGRTDVGKSIRRPLSSLHENLAECNDSGMIAYRKSQRCCVELKISETGERGRLV</sequence>
<dbReference type="Pfam" id="PF00491">
    <property type="entry name" value="Arginase"/>
    <property type="match status" value="1"/>
</dbReference>
<dbReference type="FunFam" id="3.40.800.10:FF:000014">
    <property type="entry name" value="Arginase family protein"/>
    <property type="match status" value="1"/>
</dbReference>
<dbReference type="PROSITE" id="PS51409">
    <property type="entry name" value="ARGINASE_2"/>
    <property type="match status" value="1"/>
</dbReference>
<dbReference type="Proteomes" id="UP001222325">
    <property type="component" value="Unassembled WGS sequence"/>
</dbReference>
<protein>
    <submittedName>
        <fullName evidence="6">Arginase/deacetylase</fullName>
    </submittedName>
</protein>
<dbReference type="GO" id="GO:0008783">
    <property type="term" value="F:agmatinase activity"/>
    <property type="evidence" value="ECO:0007669"/>
    <property type="project" value="TreeGrafter"/>
</dbReference>
<evidence type="ECO:0000256" key="1">
    <source>
        <dbReference type="ARBA" id="ARBA00009227"/>
    </source>
</evidence>
<evidence type="ECO:0000313" key="6">
    <source>
        <dbReference type="EMBL" id="KAJ7086087.1"/>
    </source>
</evidence>
<dbReference type="InterPro" id="IPR023696">
    <property type="entry name" value="Ureohydrolase_dom_sf"/>
</dbReference>
<comment type="caution">
    <text evidence="6">The sequence shown here is derived from an EMBL/GenBank/DDBJ whole genome shotgun (WGS) entry which is preliminary data.</text>
</comment>
<keyword evidence="7" id="KW-1185">Reference proteome</keyword>
<dbReference type="EMBL" id="JARJCN010000032">
    <property type="protein sequence ID" value="KAJ7086087.1"/>
    <property type="molecule type" value="Genomic_DNA"/>
</dbReference>
<dbReference type="CDD" id="cd11592">
    <property type="entry name" value="Agmatinase_PAH"/>
    <property type="match status" value="1"/>
</dbReference>
<dbReference type="InterPro" id="IPR020855">
    <property type="entry name" value="Ureohydrolase_Mn_BS"/>
</dbReference>
<comment type="similarity">
    <text evidence="1">Belongs to the arginase family. Agmatinase subfamily.</text>
</comment>
<name>A0AAD6XN30_9AGAR</name>
<accession>A0AAD6XN30</accession>
<keyword evidence="3 4" id="KW-0378">Hydrolase</keyword>
<evidence type="ECO:0000256" key="5">
    <source>
        <dbReference type="SAM" id="SignalP"/>
    </source>
</evidence>
<dbReference type="PROSITE" id="PS01053">
    <property type="entry name" value="ARGINASE_1"/>
    <property type="match status" value="1"/>
</dbReference>
<dbReference type="InterPro" id="IPR006035">
    <property type="entry name" value="Ureohydrolase"/>
</dbReference>
<evidence type="ECO:0000256" key="4">
    <source>
        <dbReference type="RuleBase" id="RU003684"/>
    </source>
</evidence>
<dbReference type="GO" id="GO:0046872">
    <property type="term" value="F:metal ion binding"/>
    <property type="evidence" value="ECO:0007669"/>
    <property type="project" value="UniProtKB-KW"/>
</dbReference>
<proteinExistence type="inferred from homology"/>
<gene>
    <name evidence="6" type="ORF">B0H15DRAFT_845246</name>
</gene>
<dbReference type="GO" id="GO:0033389">
    <property type="term" value="P:putrescine biosynthetic process from arginine, via agmatine"/>
    <property type="evidence" value="ECO:0007669"/>
    <property type="project" value="TreeGrafter"/>
</dbReference>